<dbReference type="InterPro" id="IPR050103">
    <property type="entry name" value="Class-III_PLP-dep_AT"/>
</dbReference>
<protein>
    <submittedName>
        <fullName evidence="7">Uncharacterized protein</fullName>
    </submittedName>
</protein>
<comment type="similarity">
    <text evidence="2 6">Belongs to the class-III pyridoxal-phosphate-dependent aminotransferase family.</text>
</comment>
<dbReference type="PANTHER" id="PTHR11986:SF79">
    <property type="entry name" value="ACETYLORNITHINE AMINOTRANSFERASE, MITOCHONDRIAL"/>
    <property type="match status" value="1"/>
</dbReference>
<comment type="cofactor">
    <cofactor evidence="1">
        <name>pyridoxal 5'-phosphate</name>
        <dbReference type="ChEBI" id="CHEBI:597326"/>
    </cofactor>
</comment>
<comment type="caution">
    <text evidence="7">The sequence shown here is derived from an EMBL/GenBank/DDBJ whole genome shotgun (WGS) entry which is preliminary data.</text>
</comment>
<evidence type="ECO:0000313" key="8">
    <source>
        <dbReference type="Proteomes" id="UP001172684"/>
    </source>
</evidence>
<evidence type="ECO:0000256" key="2">
    <source>
        <dbReference type="ARBA" id="ARBA00008954"/>
    </source>
</evidence>
<keyword evidence="5 6" id="KW-0663">Pyridoxal phosphate</keyword>
<organism evidence="7 8">
    <name type="scientific">Coniosporium apollinis</name>
    <dbReference type="NCBI Taxonomy" id="61459"/>
    <lineage>
        <taxon>Eukaryota</taxon>
        <taxon>Fungi</taxon>
        <taxon>Dikarya</taxon>
        <taxon>Ascomycota</taxon>
        <taxon>Pezizomycotina</taxon>
        <taxon>Dothideomycetes</taxon>
        <taxon>Dothideomycetes incertae sedis</taxon>
        <taxon>Coniosporium</taxon>
    </lineage>
</organism>
<dbReference type="Pfam" id="PF00202">
    <property type="entry name" value="Aminotran_3"/>
    <property type="match status" value="1"/>
</dbReference>
<evidence type="ECO:0000256" key="6">
    <source>
        <dbReference type="RuleBase" id="RU003560"/>
    </source>
</evidence>
<name>A0ABQ9NJ13_9PEZI</name>
<evidence type="ECO:0000256" key="4">
    <source>
        <dbReference type="ARBA" id="ARBA00022679"/>
    </source>
</evidence>
<gene>
    <name evidence="7" type="ORF">H2201_008704</name>
</gene>
<sequence length="522" mass="57856">MSILRRLPRLTSTLRIFPRAPTRRFVTTTVGISQKETASYADLKASDEAHQQHGFGHPLMQKGPRQLVVFESGDGAVLKDVEGKEYLDAMAGITVAHLGHGRNDLAQVAFEQMSKLEVSSNQRNLTNNNAIKVCERLSSLAAQAFPEKMTGSRVYLTAGGGEGIEAAYHLALRYWNKSGPLGSSIGGGYKKQKLVSFRNCYHGSTFIPASMKPEFSDYGWKRWMEGHDKSVYGSSPHRMFVNIDPPHELFLDKSKMKPGENVGQAAARQLEETIIGEDPETVAAFVFEPVQGDGGAVDMHREFFPLAEQICKQYGVLMIADEIMAFAKTGHWFGMELYGVCPDIMVISKGLTCGYLPMGAVIYTNDLWKTAFNSTSTKLMMSDVWQHDYTWSGHPVCAAVALRALDIIRSEGLITKCAERGRTFLNVLKQKLEGLHMVQQVRGTGVMLGVDLISDIATDIEQKVLLEYGVVLRASTNKHCLLLTPPYVMTDEQFERVADALYKVLSSFTTLAENAISKSRQH</sequence>
<dbReference type="Proteomes" id="UP001172684">
    <property type="component" value="Unassembled WGS sequence"/>
</dbReference>
<reference evidence="7" key="1">
    <citation type="submission" date="2022-10" db="EMBL/GenBank/DDBJ databases">
        <title>Culturing micro-colonial fungi from biological soil crusts in the Mojave desert and describing Neophaeococcomyces mojavensis, and introducing the new genera and species Taxawa tesnikishii.</title>
        <authorList>
            <person name="Kurbessoian T."/>
            <person name="Stajich J.E."/>
        </authorList>
    </citation>
    <scope>NUCLEOTIDE SEQUENCE</scope>
    <source>
        <strain evidence="7">TK_1</strain>
    </source>
</reference>
<keyword evidence="8" id="KW-1185">Reference proteome</keyword>
<evidence type="ECO:0000256" key="3">
    <source>
        <dbReference type="ARBA" id="ARBA00022576"/>
    </source>
</evidence>
<dbReference type="Gene3D" id="3.90.1150.10">
    <property type="entry name" value="Aspartate Aminotransferase, domain 1"/>
    <property type="match status" value="1"/>
</dbReference>
<dbReference type="PIRSF" id="PIRSF000521">
    <property type="entry name" value="Transaminase_4ab_Lys_Orn"/>
    <property type="match status" value="1"/>
</dbReference>
<proteinExistence type="inferred from homology"/>
<keyword evidence="4" id="KW-0808">Transferase</keyword>
<dbReference type="SUPFAM" id="SSF53383">
    <property type="entry name" value="PLP-dependent transferases"/>
    <property type="match status" value="1"/>
</dbReference>
<evidence type="ECO:0000256" key="1">
    <source>
        <dbReference type="ARBA" id="ARBA00001933"/>
    </source>
</evidence>
<keyword evidence="3" id="KW-0032">Aminotransferase</keyword>
<evidence type="ECO:0000256" key="5">
    <source>
        <dbReference type="ARBA" id="ARBA00022898"/>
    </source>
</evidence>
<dbReference type="InterPro" id="IPR005814">
    <property type="entry name" value="Aminotrans_3"/>
</dbReference>
<dbReference type="InterPro" id="IPR015422">
    <property type="entry name" value="PyrdxlP-dep_Trfase_small"/>
</dbReference>
<dbReference type="CDD" id="cd00610">
    <property type="entry name" value="OAT_like"/>
    <property type="match status" value="1"/>
</dbReference>
<accession>A0ABQ9NJ13</accession>
<dbReference type="InterPro" id="IPR015421">
    <property type="entry name" value="PyrdxlP-dep_Trfase_major"/>
</dbReference>
<dbReference type="Gene3D" id="3.40.640.10">
    <property type="entry name" value="Type I PLP-dependent aspartate aminotransferase-like (Major domain)"/>
    <property type="match status" value="1"/>
</dbReference>
<evidence type="ECO:0000313" key="7">
    <source>
        <dbReference type="EMBL" id="KAJ9655866.1"/>
    </source>
</evidence>
<dbReference type="InterPro" id="IPR015424">
    <property type="entry name" value="PyrdxlP-dep_Trfase"/>
</dbReference>
<dbReference type="PANTHER" id="PTHR11986">
    <property type="entry name" value="AMINOTRANSFERASE CLASS III"/>
    <property type="match status" value="1"/>
</dbReference>
<dbReference type="EMBL" id="JAPDRL010000146">
    <property type="protein sequence ID" value="KAJ9655866.1"/>
    <property type="molecule type" value="Genomic_DNA"/>
</dbReference>